<comment type="similarity">
    <text evidence="3">Belongs to the OST3/OST6 family.</text>
</comment>
<dbReference type="Pfam" id="PF04756">
    <property type="entry name" value="OST3_OST6"/>
    <property type="match status" value="1"/>
</dbReference>
<evidence type="ECO:0000256" key="9">
    <source>
        <dbReference type="SAM" id="Phobius"/>
    </source>
</evidence>
<keyword evidence="6" id="KW-0256">Endoplasmic reticulum</keyword>
<feature type="transmembrane region" description="Helical" evidence="9">
    <location>
        <begin position="192"/>
        <end position="210"/>
    </location>
</feature>
<dbReference type="GO" id="GO:0008250">
    <property type="term" value="C:oligosaccharyltransferase complex"/>
    <property type="evidence" value="ECO:0007669"/>
    <property type="project" value="TreeGrafter"/>
</dbReference>
<keyword evidence="11" id="KW-1185">Reference proteome</keyword>
<keyword evidence="7 9" id="KW-1133">Transmembrane helix</keyword>
<proteinExistence type="inferred from homology"/>
<comment type="caution">
    <text evidence="10">The sequence shown here is derived from an EMBL/GenBank/DDBJ whole genome shotgun (WGS) entry which is preliminary data.</text>
</comment>
<organism evidence="10 11">
    <name type="scientific">Cryptosporidium xiaoi</name>
    <dbReference type="NCBI Taxonomy" id="659607"/>
    <lineage>
        <taxon>Eukaryota</taxon>
        <taxon>Sar</taxon>
        <taxon>Alveolata</taxon>
        <taxon>Apicomplexa</taxon>
        <taxon>Conoidasida</taxon>
        <taxon>Coccidia</taxon>
        <taxon>Eucoccidiorida</taxon>
        <taxon>Eimeriorina</taxon>
        <taxon>Cryptosporidiidae</taxon>
        <taxon>Cryptosporidium</taxon>
    </lineage>
</organism>
<accession>A0AAV9XW19</accession>
<evidence type="ECO:0000256" key="3">
    <source>
        <dbReference type="ARBA" id="ARBA00009561"/>
    </source>
</evidence>
<feature type="transmembrane region" description="Helical" evidence="9">
    <location>
        <begin position="263"/>
        <end position="284"/>
    </location>
</feature>
<dbReference type="InterPro" id="IPR021149">
    <property type="entry name" value="OligosaccharylTrfase_OST3/OST6"/>
</dbReference>
<dbReference type="GO" id="GO:0018279">
    <property type="term" value="P:protein N-linked glycosylation via asparagine"/>
    <property type="evidence" value="ECO:0007669"/>
    <property type="project" value="TreeGrafter"/>
</dbReference>
<keyword evidence="4 9" id="KW-0812">Transmembrane</keyword>
<feature type="transmembrane region" description="Helical" evidence="9">
    <location>
        <begin position="217"/>
        <end position="239"/>
    </location>
</feature>
<keyword evidence="5" id="KW-0732">Signal</keyword>
<dbReference type="Gene3D" id="3.40.30.10">
    <property type="entry name" value="Glutaredoxin"/>
    <property type="match status" value="1"/>
</dbReference>
<evidence type="ECO:0000313" key="11">
    <source>
        <dbReference type="Proteomes" id="UP001311799"/>
    </source>
</evidence>
<feature type="transmembrane region" description="Helical" evidence="9">
    <location>
        <begin position="296"/>
        <end position="317"/>
    </location>
</feature>
<name>A0AAV9XW19_9CRYT</name>
<dbReference type="PANTHER" id="PTHR12692:SF0">
    <property type="entry name" value="GH11935P"/>
    <property type="match status" value="1"/>
</dbReference>
<comment type="function">
    <text evidence="1">Subunit of the oligosaccharyl transferase (OST) complex that catalyzes the initial transfer of a defined glycan (Glc(3)Man(9)GlcNAc(2) in eukaryotes) from the lipid carrier dolichol-pyrophosphate to an asparagine residue within an Asn-X-Ser/Thr consensus motif in nascent polypeptide chains, the first step in protein N-glycosylation. N-glycosylation occurs cotranslationally and the complex associates with the Sec61 complex at the channel-forming translocon complex that mediates protein translocation across the endoplasmic reticulum (ER). All subunits are required for a maximal enzyme activity.</text>
</comment>
<evidence type="ECO:0000313" key="10">
    <source>
        <dbReference type="EMBL" id="KAK6588400.1"/>
    </source>
</evidence>
<comment type="subcellular location">
    <subcellularLocation>
        <location evidence="2">Endoplasmic reticulum membrane</location>
        <topology evidence="2">Multi-pass membrane protein</topology>
    </subcellularLocation>
</comment>
<evidence type="ECO:0000256" key="6">
    <source>
        <dbReference type="ARBA" id="ARBA00022824"/>
    </source>
</evidence>
<evidence type="ECO:0000256" key="5">
    <source>
        <dbReference type="ARBA" id="ARBA00022729"/>
    </source>
</evidence>
<evidence type="ECO:0000256" key="7">
    <source>
        <dbReference type="ARBA" id="ARBA00022989"/>
    </source>
</evidence>
<dbReference type="EMBL" id="JAWDEY010000033">
    <property type="protein sequence ID" value="KAK6588400.1"/>
    <property type="molecule type" value="Genomic_DNA"/>
</dbReference>
<reference evidence="10 11" key="1">
    <citation type="submission" date="2023-10" db="EMBL/GenBank/DDBJ databases">
        <title>Comparative genomics analysis reveals potential genetic determinants of host preference in Cryptosporidium xiaoi.</title>
        <authorList>
            <person name="Xiao L."/>
            <person name="Li J."/>
        </authorList>
    </citation>
    <scope>NUCLEOTIDE SEQUENCE [LARGE SCALE GENOMIC DNA]</scope>
    <source>
        <strain evidence="10 11">52996</strain>
    </source>
</reference>
<dbReference type="PANTHER" id="PTHR12692">
    <property type="entry name" value="DOLICHYL-DIPHOSPHOOLIGOSACCHARIDE--PROTEIN GLYCOSYLTRANSFERASE-RELATED"/>
    <property type="match status" value="1"/>
</dbReference>
<dbReference type="Proteomes" id="UP001311799">
    <property type="component" value="Unassembled WGS sequence"/>
</dbReference>
<keyword evidence="8 9" id="KW-0472">Membrane</keyword>
<sequence length="347" mass="39999">MLFSLGEQTKARMKLLFLVILFQIVFSLALGDRYQELLRLKNESKDGIITFNFTGYQHYVLSDKREYDLVVLFTGTPRACPTCYKSTSSFEVVASNYYNQMGSKPNIFFGFVYVDKVENVVGIHRLRFLPAIIYIDSEKEFSSNSLHFKRENQWRIPEQKDLSPRAIINFVNSRSGNGYEIILSPREKVKKIVTLLFFVITTLLILYLLLSMVINKPFVIMILAVIVCSFSMSGLVYSIQHGKLQSGDFFARNPRIQNLHEGLLMSVLMTASSLTLFIAIFILHGKLTIFNKKIPYWTTSILIGIFVSMIYFIYFGYKLKVAWYSPSFYPPHGYQRGPLLVDRGNSF</sequence>
<gene>
    <name evidence="10" type="ORF">RS030_5708</name>
</gene>
<evidence type="ECO:0000256" key="1">
    <source>
        <dbReference type="ARBA" id="ARBA00002791"/>
    </source>
</evidence>
<protein>
    <submittedName>
        <fullName evidence="10">Uncharacterized protein</fullName>
    </submittedName>
</protein>
<evidence type="ECO:0000256" key="4">
    <source>
        <dbReference type="ARBA" id="ARBA00022692"/>
    </source>
</evidence>
<evidence type="ECO:0000256" key="2">
    <source>
        <dbReference type="ARBA" id="ARBA00004477"/>
    </source>
</evidence>
<evidence type="ECO:0000256" key="8">
    <source>
        <dbReference type="ARBA" id="ARBA00023136"/>
    </source>
</evidence>
<dbReference type="AlphaFoldDB" id="A0AAV9XW19"/>